<proteinExistence type="predicted"/>
<dbReference type="Proteomes" id="UP000288805">
    <property type="component" value="Unassembled WGS sequence"/>
</dbReference>
<dbReference type="AlphaFoldDB" id="A0A438IIE6"/>
<sequence length="39" mass="4615">MLKANWLWCWKIGKTKKINMPKVMLVVSTEMRNIAILQP</sequence>
<accession>A0A438IIE6</accession>
<evidence type="ECO:0000313" key="1">
    <source>
        <dbReference type="EMBL" id="RVW96486.1"/>
    </source>
</evidence>
<reference evidence="1 2" key="1">
    <citation type="journal article" date="2018" name="PLoS Genet.">
        <title>Population sequencing reveals clonal diversity and ancestral inbreeding in the grapevine cultivar Chardonnay.</title>
        <authorList>
            <person name="Roach M.J."/>
            <person name="Johnson D.L."/>
            <person name="Bohlmann J."/>
            <person name="van Vuuren H.J."/>
            <person name="Jones S.J."/>
            <person name="Pretorius I.S."/>
            <person name="Schmidt S.A."/>
            <person name="Borneman A.R."/>
        </authorList>
    </citation>
    <scope>NUCLEOTIDE SEQUENCE [LARGE SCALE GENOMIC DNA]</scope>
    <source>
        <strain evidence="2">cv. Chardonnay</strain>
        <tissue evidence="1">Leaf</tissue>
    </source>
</reference>
<name>A0A438IIE6_VITVI</name>
<gene>
    <name evidence="1" type="ORF">CK203_029683</name>
</gene>
<evidence type="ECO:0000313" key="2">
    <source>
        <dbReference type="Proteomes" id="UP000288805"/>
    </source>
</evidence>
<organism evidence="1 2">
    <name type="scientific">Vitis vinifera</name>
    <name type="common">Grape</name>
    <dbReference type="NCBI Taxonomy" id="29760"/>
    <lineage>
        <taxon>Eukaryota</taxon>
        <taxon>Viridiplantae</taxon>
        <taxon>Streptophyta</taxon>
        <taxon>Embryophyta</taxon>
        <taxon>Tracheophyta</taxon>
        <taxon>Spermatophyta</taxon>
        <taxon>Magnoliopsida</taxon>
        <taxon>eudicotyledons</taxon>
        <taxon>Gunneridae</taxon>
        <taxon>Pentapetalae</taxon>
        <taxon>rosids</taxon>
        <taxon>Vitales</taxon>
        <taxon>Vitaceae</taxon>
        <taxon>Viteae</taxon>
        <taxon>Vitis</taxon>
    </lineage>
</organism>
<comment type="caution">
    <text evidence="1">The sequence shown here is derived from an EMBL/GenBank/DDBJ whole genome shotgun (WGS) entry which is preliminary data.</text>
</comment>
<dbReference type="EMBL" id="QGNW01000107">
    <property type="protein sequence ID" value="RVW96486.1"/>
    <property type="molecule type" value="Genomic_DNA"/>
</dbReference>
<protein>
    <submittedName>
        <fullName evidence="1">Uncharacterized protein</fullName>
    </submittedName>
</protein>